<sequence length="176" mass="19564">MHAVLPSLGLETGGERWPAANLHQSLSTDCPARHEQALRRALGRIRAPAFDLVFNRVGLGDRWVLRARGTPDGFARLLAETRAVLQAEGIACHTGHTPHVTLCYAPPFVQDGTRALASPIAWRVDAVELVVAATHPYRYRTLARQPLAPPPQSELFDAACRNRFSDRQRLQDIPWH</sequence>
<keyword evidence="2" id="KW-1185">Reference proteome</keyword>
<dbReference type="InterPro" id="IPR009097">
    <property type="entry name" value="Cyclic_Pdiesterase"/>
</dbReference>
<organism evidence="1 2">
    <name type="scientific">Luteimonas composti</name>
    <dbReference type="NCBI Taxonomy" id="398257"/>
    <lineage>
        <taxon>Bacteria</taxon>
        <taxon>Pseudomonadati</taxon>
        <taxon>Pseudomonadota</taxon>
        <taxon>Gammaproteobacteria</taxon>
        <taxon>Lysobacterales</taxon>
        <taxon>Lysobacteraceae</taxon>
        <taxon>Luteimonas</taxon>
    </lineage>
</organism>
<proteinExistence type="predicted"/>
<evidence type="ECO:0008006" key="3">
    <source>
        <dbReference type="Google" id="ProtNLM"/>
    </source>
</evidence>
<accession>A0ABT6MP75</accession>
<gene>
    <name evidence="1" type="ORF">QF205_04870</name>
</gene>
<evidence type="ECO:0000313" key="1">
    <source>
        <dbReference type="EMBL" id="MDH7452417.1"/>
    </source>
</evidence>
<reference evidence="1" key="2">
    <citation type="submission" date="2023-04" db="EMBL/GenBank/DDBJ databases">
        <authorList>
            <person name="Sun J.-Q."/>
        </authorList>
    </citation>
    <scope>NUCLEOTIDE SEQUENCE</scope>
    <source>
        <strain evidence="1">CC-YY355</strain>
    </source>
</reference>
<dbReference type="Proteomes" id="UP001160550">
    <property type="component" value="Unassembled WGS sequence"/>
</dbReference>
<dbReference type="SUPFAM" id="SSF55144">
    <property type="entry name" value="LigT-like"/>
    <property type="match status" value="1"/>
</dbReference>
<name>A0ABT6MP75_9GAMM</name>
<protein>
    <recommendedName>
        <fullName evidence="3">2'-5' RNA ligase family protein</fullName>
    </recommendedName>
</protein>
<comment type="caution">
    <text evidence="1">The sequence shown here is derived from an EMBL/GenBank/DDBJ whole genome shotgun (WGS) entry which is preliminary data.</text>
</comment>
<dbReference type="RefSeq" id="WP_280941626.1">
    <property type="nucleotide sequence ID" value="NZ_JARYGX010000012.1"/>
</dbReference>
<dbReference type="EMBL" id="JARYGX010000012">
    <property type="protein sequence ID" value="MDH7452417.1"/>
    <property type="molecule type" value="Genomic_DNA"/>
</dbReference>
<evidence type="ECO:0000313" key="2">
    <source>
        <dbReference type="Proteomes" id="UP001160550"/>
    </source>
</evidence>
<dbReference type="Gene3D" id="3.90.1140.10">
    <property type="entry name" value="Cyclic phosphodiesterase"/>
    <property type="match status" value="1"/>
</dbReference>
<reference evidence="1" key="1">
    <citation type="journal article" date="2007" name="Int. J. Syst. Evol. Microbiol.">
        <title>Luteimonas composti sp. nov., a moderately thermophilic bacterium isolated from food waste.</title>
        <authorList>
            <person name="Young C.C."/>
            <person name="Kampfer P."/>
            <person name="Chen W.M."/>
            <person name="Yen W.S."/>
            <person name="Arun A.B."/>
            <person name="Lai W.A."/>
            <person name="Shen F.T."/>
            <person name="Rekha P.D."/>
            <person name="Lin K.Y."/>
            <person name="Chou J.H."/>
        </authorList>
    </citation>
    <scope>NUCLEOTIDE SEQUENCE</scope>
    <source>
        <strain evidence="1">CC-YY355</strain>
    </source>
</reference>